<feature type="compositionally biased region" description="Polar residues" evidence="1">
    <location>
        <begin position="689"/>
        <end position="705"/>
    </location>
</feature>
<feature type="region of interest" description="Disordered" evidence="1">
    <location>
        <begin position="603"/>
        <end position="705"/>
    </location>
</feature>
<name>A0A397XYM4_BRACM</name>
<organism evidence="4 5">
    <name type="scientific">Brassica campestris</name>
    <name type="common">Field mustard</name>
    <dbReference type="NCBI Taxonomy" id="3711"/>
    <lineage>
        <taxon>Eukaryota</taxon>
        <taxon>Viridiplantae</taxon>
        <taxon>Streptophyta</taxon>
        <taxon>Embryophyta</taxon>
        <taxon>Tracheophyta</taxon>
        <taxon>Spermatophyta</taxon>
        <taxon>Magnoliopsida</taxon>
        <taxon>eudicotyledons</taxon>
        <taxon>Gunneridae</taxon>
        <taxon>Pentapetalae</taxon>
        <taxon>rosids</taxon>
        <taxon>malvids</taxon>
        <taxon>Brassicales</taxon>
        <taxon>Brassicaceae</taxon>
        <taxon>Brassiceae</taxon>
        <taxon>Brassica</taxon>
    </lineage>
</organism>
<protein>
    <recommendedName>
        <fullName evidence="6">DUF4283 domain-containing protein</fullName>
    </recommendedName>
</protein>
<feature type="domain" description="Zinc knuckle CX2CX4HX4C" evidence="3">
    <location>
        <begin position="175"/>
        <end position="220"/>
    </location>
</feature>
<evidence type="ECO:0000259" key="3">
    <source>
        <dbReference type="Pfam" id="PF14392"/>
    </source>
</evidence>
<feature type="compositionally biased region" description="Basic and acidic residues" evidence="1">
    <location>
        <begin position="380"/>
        <end position="395"/>
    </location>
</feature>
<gene>
    <name evidence="4" type="ORF">BRARA_I02365</name>
</gene>
<dbReference type="AlphaFoldDB" id="A0A397XYM4"/>
<feature type="compositionally biased region" description="Basic and acidic residues" evidence="1">
    <location>
        <begin position="230"/>
        <end position="239"/>
    </location>
</feature>
<dbReference type="InterPro" id="IPR025558">
    <property type="entry name" value="DUF4283"/>
</dbReference>
<feature type="compositionally biased region" description="Polar residues" evidence="1">
    <location>
        <begin position="496"/>
        <end position="514"/>
    </location>
</feature>
<feature type="domain" description="DUF4283" evidence="2">
    <location>
        <begin position="39"/>
        <end position="121"/>
    </location>
</feature>
<dbReference type="Proteomes" id="UP000264353">
    <property type="component" value="Chromosome A9"/>
</dbReference>
<evidence type="ECO:0000259" key="2">
    <source>
        <dbReference type="Pfam" id="PF14111"/>
    </source>
</evidence>
<feature type="region of interest" description="Disordered" evidence="1">
    <location>
        <begin position="230"/>
        <end position="476"/>
    </location>
</feature>
<dbReference type="EMBL" id="CM010636">
    <property type="protein sequence ID" value="RID45658.1"/>
    <property type="molecule type" value="Genomic_DNA"/>
</dbReference>
<sequence>MSQLSLVVRKGGSSKDPHRAINPEDDIIRIPDCDINDAKERFRLTLIGRVFHLRGRSIDALINLLPRPRIWNVEGRVRGLNLGNGRFQFDFDKEADLMMVLNKRPCHFNQWSFALERWEPFTSENFPNTIPFWIGVTGVPVHFWNDKTFTEIANALGKKLLIDEKKARIQVSIEADKPLQFERRIGFPNGDIGKVTLIYEGLHRYCFTCKLISHDENTCPLLTQAEREFKRKQRAEAHANSDNPRPPLHGPQGYAAGNPLKRPRSPMHERYHSPSAISRNSGSYREDKQRKSTSISLSTRDARDMRNSGGQGRDMRNSSRQDGRQSHQGKEVWSRLEVPRKSDEDLYRTRGRNKEHTHTHSRYTSRKEVSQSRITPSLEWRQRHSLEDSRNRDANNKGANARATINYVSRHVQHDRTEKPRATEDSQKTISDTRVSLETGECAVNRGASTGLAETEEEKSRRLKGKAVATDSPTSKNTAELIASANRSAKLIISEPSEQPQHNSGRSKRYGSSSLEHSDKYMDLEMSQVRDLDIPLNEVELAEVDNLILETERLEMDENMLDIDNDDLLGDSPDRDAEKIEAISQLSPANAVITKAAPPAQLPLKEKAILPPHEPTSEAQPPYVPKGLLKKKSPRSSDIKGSNASKKLLSLLSRASPKKKTALGKKQSSSSTMVPRTEVFPSASRKKTLSLSGSVVSQKPPSKKI</sequence>
<evidence type="ECO:0000256" key="1">
    <source>
        <dbReference type="SAM" id="MobiDB-lite"/>
    </source>
</evidence>
<proteinExistence type="predicted"/>
<dbReference type="InterPro" id="IPR040256">
    <property type="entry name" value="At4g02000-like"/>
</dbReference>
<feature type="compositionally biased region" description="Basic and acidic residues" evidence="1">
    <location>
        <begin position="412"/>
        <end position="427"/>
    </location>
</feature>
<evidence type="ECO:0000313" key="4">
    <source>
        <dbReference type="EMBL" id="RID45658.1"/>
    </source>
</evidence>
<feature type="compositionally biased region" description="Low complexity" evidence="1">
    <location>
        <begin position="645"/>
        <end position="655"/>
    </location>
</feature>
<dbReference type="PANTHER" id="PTHR31286:SF132">
    <property type="entry name" value="DUF4283 DOMAIN-CONTAINING PROTEIN"/>
    <property type="match status" value="1"/>
</dbReference>
<accession>A0A397XYM4</accession>
<feature type="compositionally biased region" description="Basic and acidic residues" evidence="1">
    <location>
        <begin position="313"/>
        <end position="358"/>
    </location>
</feature>
<feature type="region of interest" description="Disordered" evidence="1">
    <location>
        <begin position="493"/>
        <end position="514"/>
    </location>
</feature>
<dbReference type="InterPro" id="IPR025836">
    <property type="entry name" value="Zn_knuckle_CX2CX4HX4C"/>
</dbReference>
<evidence type="ECO:0000313" key="5">
    <source>
        <dbReference type="Proteomes" id="UP000264353"/>
    </source>
</evidence>
<evidence type="ECO:0008006" key="6">
    <source>
        <dbReference type="Google" id="ProtNLM"/>
    </source>
</evidence>
<feature type="region of interest" description="Disordered" evidence="1">
    <location>
        <begin position="1"/>
        <end position="21"/>
    </location>
</feature>
<dbReference type="Pfam" id="PF14111">
    <property type="entry name" value="DUF4283"/>
    <property type="match status" value="1"/>
</dbReference>
<dbReference type="PANTHER" id="PTHR31286">
    <property type="entry name" value="GLYCINE-RICH CELL WALL STRUCTURAL PROTEIN 1.8-LIKE"/>
    <property type="match status" value="1"/>
</dbReference>
<reference evidence="4 5" key="1">
    <citation type="submission" date="2018-06" db="EMBL/GenBank/DDBJ databases">
        <title>WGS assembly of Brassica rapa FPsc.</title>
        <authorList>
            <person name="Bowman J."/>
            <person name="Kohchi T."/>
            <person name="Yamato K."/>
            <person name="Jenkins J."/>
            <person name="Shu S."/>
            <person name="Ishizaki K."/>
            <person name="Yamaoka S."/>
            <person name="Nishihama R."/>
            <person name="Nakamura Y."/>
            <person name="Berger F."/>
            <person name="Adam C."/>
            <person name="Aki S."/>
            <person name="Althoff F."/>
            <person name="Araki T."/>
            <person name="Arteaga-Vazquez M."/>
            <person name="Balasubrmanian S."/>
            <person name="Bauer D."/>
            <person name="Boehm C."/>
            <person name="Briginshaw L."/>
            <person name="Caballero-Perez J."/>
            <person name="Catarino B."/>
            <person name="Chen F."/>
            <person name="Chiyoda S."/>
            <person name="Chovatia M."/>
            <person name="Davies K."/>
            <person name="Delmans M."/>
            <person name="Demura T."/>
            <person name="Dierschke T."/>
            <person name="Dolan L."/>
            <person name="Dorantes-Acosta A."/>
            <person name="Eklund D."/>
            <person name="Florent S."/>
            <person name="Flores-Sandoval E."/>
            <person name="Fujiyama A."/>
            <person name="Fukuzawa H."/>
            <person name="Galik B."/>
            <person name="Grimanelli D."/>
            <person name="Grimwood J."/>
            <person name="Grossniklaus U."/>
            <person name="Hamada T."/>
            <person name="Haseloff J."/>
            <person name="Hetherington A."/>
            <person name="Higo A."/>
            <person name="Hirakawa Y."/>
            <person name="Hundley H."/>
            <person name="Ikeda Y."/>
            <person name="Inoue K."/>
            <person name="Inoue S."/>
            <person name="Ishida S."/>
            <person name="Jia Q."/>
            <person name="Kakita M."/>
            <person name="Kanazawa T."/>
            <person name="Kawai Y."/>
            <person name="Kawashima T."/>
            <person name="Kennedy M."/>
            <person name="Kinose K."/>
            <person name="Kinoshita T."/>
            <person name="Kohara Y."/>
            <person name="Koide E."/>
            <person name="Komatsu K."/>
            <person name="Kopischke S."/>
            <person name="Kubo M."/>
            <person name="Kyozuka J."/>
            <person name="Lagercrantz U."/>
            <person name="Lin S."/>
            <person name="Lindquist E."/>
            <person name="Lipzen A."/>
            <person name="Lu C."/>
            <person name="Luna E."/>
            <person name="Martienssen R."/>
            <person name="Minamino N."/>
            <person name="Mizutani M."/>
            <person name="Mizutani M."/>
            <person name="Mochizuki N."/>
            <person name="Monte I."/>
            <person name="Mosher R."/>
            <person name="Nagasaki H."/>
            <person name="Nakagami H."/>
            <person name="Naramoto S."/>
            <person name="Nishitani K."/>
            <person name="Ohtani M."/>
            <person name="Okamoto T."/>
            <person name="Okumura M."/>
            <person name="Phillips J."/>
            <person name="Pollak B."/>
            <person name="Reinders A."/>
            <person name="Roevekamp M."/>
            <person name="Sano R."/>
            <person name="Sawa S."/>
            <person name="Schmid M."/>
            <person name="Shirakawa M."/>
            <person name="Solano R."/>
            <person name="Spunde A."/>
            <person name="Suetsugu N."/>
            <person name="Sugano S."/>
            <person name="Sugiyama A."/>
            <person name="Sun R."/>
            <person name="Suzuki Y."/>
            <person name="Takenaka M."/>
            <person name="Takezawa D."/>
            <person name="Tomogane H."/>
            <person name="Tsuzuki M."/>
            <person name="Ueda T."/>
            <person name="Umeda M."/>
            <person name="Ward J."/>
            <person name="Watanabe Y."/>
            <person name="Yazaki K."/>
            <person name="Yokoyama R."/>
            <person name="Yoshitake Y."/>
            <person name="Yotsui I."/>
            <person name="Zachgo S."/>
            <person name="Schmutz J."/>
        </authorList>
    </citation>
    <scope>NUCLEOTIDE SEQUENCE [LARGE SCALE GENOMIC DNA]</scope>
    <source>
        <strain evidence="5">cv. B-3</strain>
    </source>
</reference>
<dbReference type="Pfam" id="PF14392">
    <property type="entry name" value="zf-CCHC_4"/>
    <property type="match status" value="1"/>
</dbReference>